<dbReference type="InterPro" id="IPR050832">
    <property type="entry name" value="Bact_Acetyltransf"/>
</dbReference>
<keyword evidence="2" id="KW-0012">Acyltransferase</keyword>
<feature type="domain" description="N-acetyltransferase" evidence="3">
    <location>
        <begin position="173"/>
        <end position="330"/>
    </location>
</feature>
<gene>
    <name evidence="4" type="ORF">CXY01_07910</name>
</gene>
<dbReference type="CDD" id="cd04301">
    <property type="entry name" value="NAT_SF"/>
    <property type="match status" value="1"/>
</dbReference>
<comment type="caution">
    <text evidence="4">The sequence shown here is derived from an EMBL/GenBank/DDBJ whole genome shotgun (WGS) entry which is preliminary data.</text>
</comment>
<reference evidence="4 5" key="1">
    <citation type="submission" date="2019-07" db="EMBL/GenBank/DDBJ databases">
        <title>Whole genome shotgun sequence of Cellulomonas xylanilytica NBRC 101102.</title>
        <authorList>
            <person name="Hosoyama A."/>
            <person name="Uohara A."/>
            <person name="Ohji S."/>
            <person name="Ichikawa N."/>
        </authorList>
    </citation>
    <scope>NUCLEOTIDE SEQUENCE [LARGE SCALE GENOMIC DNA]</scope>
    <source>
        <strain evidence="4 5">NBRC 101102</strain>
    </source>
</reference>
<evidence type="ECO:0000259" key="3">
    <source>
        <dbReference type="PROSITE" id="PS51186"/>
    </source>
</evidence>
<dbReference type="PROSITE" id="PS51186">
    <property type="entry name" value="GNAT"/>
    <property type="match status" value="2"/>
</dbReference>
<dbReference type="PANTHER" id="PTHR43877">
    <property type="entry name" value="AMINOALKYLPHOSPHONATE N-ACETYLTRANSFERASE-RELATED-RELATED"/>
    <property type="match status" value="1"/>
</dbReference>
<evidence type="ECO:0000256" key="1">
    <source>
        <dbReference type="ARBA" id="ARBA00022679"/>
    </source>
</evidence>
<keyword evidence="5" id="KW-1185">Reference proteome</keyword>
<organism evidence="4 5">
    <name type="scientific">Cellulomonas xylanilytica</name>
    <dbReference type="NCBI Taxonomy" id="233583"/>
    <lineage>
        <taxon>Bacteria</taxon>
        <taxon>Bacillati</taxon>
        <taxon>Actinomycetota</taxon>
        <taxon>Actinomycetes</taxon>
        <taxon>Micrococcales</taxon>
        <taxon>Cellulomonadaceae</taxon>
        <taxon>Cellulomonas</taxon>
    </lineage>
</organism>
<proteinExistence type="predicted"/>
<dbReference type="PANTHER" id="PTHR43877:SF2">
    <property type="entry name" value="AMINOALKYLPHOSPHONATE N-ACETYLTRANSFERASE-RELATED"/>
    <property type="match status" value="1"/>
</dbReference>
<dbReference type="Gene3D" id="3.40.630.30">
    <property type="match status" value="2"/>
</dbReference>
<dbReference type="SUPFAM" id="SSF55729">
    <property type="entry name" value="Acyl-CoA N-acyltransferases (Nat)"/>
    <property type="match status" value="2"/>
</dbReference>
<dbReference type="InterPro" id="IPR000182">
    <property type="entry name" value="GNAT_dom"/>
</dbReference>
<dbReference type="Proteomes" id="UP000321118">
    <property type="component" value="Unassembled WGS sequence"/>
</dbReference>
<evidence type="ECO:0000256" key="2">
    <source>
        <dbReference type="ARBA" id="ARBA00023315"/>
    </source>
</evidence>
<dbReference type="AlphaFoldDB" id="A0A510V333"/>
<dbReference type="GO" id="GO:0016747">
    <property type="term" value="F:acyltransferase activity, transferring groups other than amino-acyl groups"/>
    <property type="evidence" value="ECO:0007669"/>
    <property type="project" value="InterPro"/>
</dbReference>
<dbReference type="RefSeq" id="WP_222594482.1">
    <property type="nucleotide sequence ID" value="NZ_BJUB01000002.1"/>
</dbReference>
<evidence type="ECO:0000313" key="5">
    <source>
        <dbReference type="Proteomes" id="UP000321118"/>
    </source>
</evidence>
<protein>
    <recommendedName>
        <fullName evidence="3">N-acetyltransferase domain-containing protein</fullName>
    </recommendedName>
</protein>
<keyword evidence="1" id="KW-0808">Transferase</keyword>
<dbReference type="EMBL" id="BJUB01000002">
    <property type="protein sequence ID" value="GEK20271.1"/>
    <property type="molecule type" value="Genomic_DNA"/>
</dbReference>
<sequence>MTTSITRVDWDDPDAARLRAAQQAELRDRYGEDDIGHEMTGDEIADVVLVRVDGEAVATGALRDLGDDPTYDAVPPGTGELKRMYVLPEHRGRGYSRLVLSELENLAAASHGWRRLILETGVLQPEAIGLYLRAGYLPIENYGEYVGVADSRCFAKDLVPTPRAPRPGERPTVTITRTHWSDPVAAALRFAMWLDIEVRYPEIVARTPGGFEADDPAQGVGALTTLLAWVDGHPVACATLRAAREGYPAGSGELKKVWVDEAARGSGAARALLEAVEDDARARGLTSVVLQTGIRQPEAVTLYLSAGYRPVLPFFDFTGDALSLWMAKDV</sequence>
<evidence type="ECO:0000313" key="4">
    <source>
        <dbReference type="EMBL" id="GEK20271.1"/>
    </source>
</evidence>
<accession>A0A510V333</accession>
<dbReference type="Pfam" id="PF00583">
    <property type="entry name" value="Acetyltransf_1"/>
    <property type="match status" value="2"/>
</dbReference>
<dbReference type="InterPro" id="IPR016181">
    <property type="entry name" value="Acyl_CoA_acyltransferase"/>
</dbReference>
<name>A0A510V333_9CELL</name>
<feature type="domain" description="N-acetyltransferase" evidence="3">
    <location>
        <begin position="1"/>
        <end position="159"/>
    </location>
</feature>